<reference evidence="3 4" key="1">
    <citation type="submission" date="2019-11" db="EMBL/GenBank/DDBJ databases">
        <title>Comparative genomics of hydrocarbon-degrading Desulfosarcina strains.</title>
        <authorList>
            <person name="Watanabe M."/>
            <person name="Kojima H."/>
            <person name="Fukui M."/>
        </authorList>
    </citation>
    <scope>NUCLEOTIDE SEQUENCE [LARGE SCALE GENOMIC DNA]</scope>
    <source>
        <strain evidence="4">oXyS1</strain>
    </source>
</reference>
<feature type="signal peptide" evidence="2">
    <location>
        <begin position="1"/>
        <end position="23"/>
    </location>
</feature>
<dbReference type="GO" id="GO:0016491">
    <property type="term" value="F:oxidoreductase activity"/>
    <property type="evidence" value="ECO:0007669"/>
    <property type="project" value="TreeGrafter"/>
</dbReference>
<dbReference type="SUPFAM" id="SSF48695">
    <property type="entry name" value="Multiheme cytochromes"/>
    <property type="match status" value="1"/>
</dbReference>
<dbReference type="EMBL" id="AP021879">
    <property type="protein sequence ID" value="BBO93444.1"/>
    <property type="molecule type" value="Genomic_DNA"/>
</dbReference>
<dbReference type="AlphaFoldDB" id="A0A5K8APA7"/>
<evidence type="ECO:0000313" key="3">
    <source>
        <dbReference type="EMBL" id="BBO93444.1"/>
    </source>
</evidence>
<feature type="chain" id="PRO_5024424923" evidence="2">
    <location>
        <begin position="24"/>
        <end position="359"/>
    </location>
</feature>
<dbReference type="PANTHER" id="PTHR35038:SF5">
    <property type="entry name" value="CYTOCHROME C-TYPE PROTEIN NRFB"/>
    <property type="match status" value="1"/>
</dbReference>
<evidence type="ECO:0000256" key="1">
    <source>
        <dbReference type="ARBA" id="ARBA00022729"/>
    </source>
</evidence>
<keyword evidence="4" id="KW-1185">Reference proteome</keyword>
<dbReference type="RefSeq" id="WP_155314025.1">
    <property type="nucleotide sequence ID" value="NZ_AP021879.1"/>
</dbReference>
<dbReference type="InterPro" id="IPR036280">
    <property type="entry name" value="Multihaem_cyt_sf"/>
</dbReference>
<dbReference type="PANTHER" id="PTHR35038">
    <property type="entry name" value="DISSIMILATORY SULFITE REDUCTASE SIRA"/>
    <property type="match status" value="1"/>
</dbReference>
<dbReference type="InterPro" id="IPR051829">
    <property type="entry name" value="Multiheme_Cytochr_ET"/>
</dbReference>
<keyword evidence="1 2" id="KW-0732">Signal</keyword>
<protein>
    <submittedName>
        <fullName evidence="3">Uncharacterized protein</fullName>
    </submittedName>
</protein>
<evidence type="ECO:0000313" key="4">
    <source>
        <dbReference type="Proteomes" id="UP000422108"/>
    </source>
</evidence>
<gene>
    <name evidence="3" type="ORF">DSCOOX_66240</name>
</gene>
<sequence>MKKMIVTLGTIVIAIGFSSMLMAGSASDHPDCINSFYSKSLHYTGEGMRHWYEDAGGFKQVTKIPYEQLDCKSCHVKSCDTCHAAQKREKQYFSERRAKEMNTCMPCHGREGLTFKFDGERGQMDVHISAGMVCADCHYRSDVHGDGRFRPSMRHTKGLRASCEECHVKQERESPEFDADTESHSVHGDKLACAACHVRSTVSCYNCHFDTFLDTGKRKGNFIPMKDWLLLINHDDKVTSGNVQTLVYQDKKFIAYAPYFTHSISAEGRPCDDCHQNKAVMRLQDGKKIPVVEFKNGELQTWKGVVPVIQGKLDWVFLNRTKSGWEPVGNSAPPTEQFVAFGTPLTADQLRSLAQEVSP</sequence>
<accession>A0A5K8APA7</accession>
<proteinExistence type="predicted"/>
<name>A0A5K8APA7_9BACT</name>
<organism evidence="3 4">
    <name type="scientific">Desulfosarcina ovata subsp. ovata</name>
    <dbReference type="NCBI Taxonomy" id="2752305"/>
    <lineage>
        <taxon>Bacteria</taxon>
        <taxon>Pseudomonadati</taxon>
        <taxon>Thermodesulfobacteriota</taxon>
        <taxon>Desulfobacteria</taxon>
        <taxon>Desulfobacterales</taxon>
        <taxon>Desulfosarcinaceae</taxon>
        <taxon>Desulfosarcina</taxon>
    </lineage>
</organism>
<dbReference type="Gene3D" id="1.10.1130.10">
    <property type="entry name" value="Flavocytochrome C3, Chain A"/>
    <property type="match status" value="1"/>
</dbReference>
<evidence type="ECO:0000256" key="2">
    <source>
        <dbReference type="SAM" id="SignalP"/>
    </source>
</evidence>
<dbReference type="CDD" id="cd08168">
    <property type="entry name" value="Cytochrom_C3"/>
    <property type="match status" value="1"/>
</dbReference>
<dbReference type="Proteomes" id="UP000422108">
    <property type="component" value="Chromosome"/>
</dbReference>